<dbReference type="Proteomes" id="UP001186974">
    <property type="component" value="Unassembled WGS sequence"/>
</dbReference>
<evidence type="ECO:0000313" key="2">
    <source>
        <dbReference type="Proteomes" id="UP001186974"/>
    </source>
</evidence>
<accession>A0ACC3D6T5</accession>
<comment type="caution">
    <text evidence="1">The sequence shown here is derived from an EMBL/GenBank/DDBJ whole genome shotgun (WGS) entry which is preliminary data.</text>
</comment>
<keyword evidence="2" id="KW-1185">Reference proteome</keyword>
<protein>
    <submittedName>
        <fullName evidence="1">Uncharacterized protein</fullName>
    </submittedName>
</protein>
<reference evidence="1" key="1">
    <citation type="submission" date="2024-09" db="EMBL/GenBank/DDBJ databases">
        <title>Black Yeasts Isolated from many extreme environments.</title>
        <authorList>
            <person name="Coleine C."/>
            <person name="Stajich J.E."/>
            <person name="Selbmann L."/>
        </authorList>
    </citation>
    <scope>NUCLEOTIDE SEQUENCE</scope>
    <source>
        <strain evidence="1">CCFEE 5737</strain>
    </source>
</reference>
<proteinExistence type="predicted"/>
<sequence length="277" mass="28286">MHNLSTTNGGQGLTKIGGKLINIRISGPNSAPPILFIHGLGGSTTTYTPLITKLHTTHRCISYDLEGHGLTPTKASSALSIQSYADDLLAIQTHALQSSSAPAIVVAHSMGCLVAATHALAHPDRTSKLVLLGPPPSPLPAAASEASVQRAAAVRAGGMSAVAEAVATAGTSEETKRGNPLAHAAVLQSLLAQDPEGYAKGCGALAGSKEGRGIEWGKVRVPTLVVTGGEDRVATPEGVEGIVGGMEDARKVVLEGVGHWHVFEDVEGVGRAVEGFL</sequence>
<gene>
    <name evidence="1" type="ORF">LTS18_003442</name>
</gene>
<organism evidence="1 2">
    <name type="scientific">Coniosporium uncinatum</name>
    <dbReference type="NCBI Taxonomy" id="93489"/>
    <lineage>
        <taxon>Eukaryota</taxon>
        <taxon>Fungi</taxon>
        <taxon>Dikarya</taxon>
        <taxon>Ascomycota</taxon>
        <taxon>Pezizomycotina</taxon>
        <taxon>Dothideomycetes</taxon>
        <taxon>Dothideomycetes incertae sedis</taxon>
        <taxon>Coniosporium</taxon>
    </lineage>
</organism>
<evidence type="ECO:0000313" key="1">
    <source>
        <dbReference type="EMBL" id="KAK3062745.1"/>
    </source>
</evidence>
<dbReference type="EMBL" id="JAWDJW010007144">
    <property type="protein sequence ID" value="KAK3062745.1"/>
    <property type="molecule type" value="Genomic_DNA"/>
</dbReference>
<name>A0ACC3D6T5_9PEZI</name>